<proteinExistence type="inferred from homology"/>
<gene>
    <name evidence="6" type="ORF">GXW71_13345</name>
</gene>
<dbReference type="PIRSF" id="PIRSF002741">
    <property type="entry name" value="MppA"/>
    <property type="match status" value="1"/>
</dbReference>
<dbReference type="InterPro" id="IPR039424">
    <property type="entry name" value="SBP_5"/>
</dbReference>
<feature type="signal peptide" evidence="4">
    <location>
        <begin position="1"/>
        <end position="21"/>
    </location>
</feature>
<name>A0ABS5EYF9_9PROT</name>
<accession>A0ABS5EYF9</accession>
<dbReference type="InterPro" id="IPR030678">
    <property type="entry name" value="Peptide/Ni-bd"/>
</dbReference>
<organism evidence="6 7">
    <name type="scientific">Plastoroseomonas hellenica</name>
    <dbReference type="NCBI Taxonomy" id="2687306"/>
    <lineage>
        <taxon>Bacteria</taxon>
        <taxon>Pseudomonadati</taxon>
        <taxon>Pseudomonadota</taxon>
        <taxon>Alphaproteobacteria</taxon>
        <taxon>Acetobacterales</taxon>
        <taxon>Acetobacteraceae</taxon>
        <taxon>Plastoroseomonas</taxon>
    </lineage>
</organism>
<dbReference type="Gene3D" id="3.40.190.10">
    <property type="entry name" value="Periplasmic binding protein-like II"/>
    <property type="match status" value="1"/>
</dbReference>
<evidence type="ECO:0000256" key="1">
    <source>
        <dbReference type="ARBA" id="ARBA00004418"/>
    </source>
</evidence>
<dbReference type="Gene3D" id="3.10.105.10">
    <property type="entry name" value="Dipeptide-binding Protein, Domain 3"/>
    <property type="match status" value="1"/>
</dbReference>
<protein>
    <submittedName>
        <fullName evidence="6">ABC transporter substrate-binding protein</fullName>
    </submittedName>
</protein>
<comment type="subcellular location">
    <subcellularLocation>
        <location evidence="1">Periplasm</location>
    </subcellularLocation>
</comment>
<dbReference type="CDD" id="cd08502">
    <property type="entry name" value="PBP2_NikA_DppA_OppA_like_16"/>
    <property type="match status" value="1"/>
</dbReference>
<evidence type="ECO:0000256" key="4">
    <source>
        <dbReference type="SAM" id="SignalP"/>
    </source>
</evidence>
<evidence type="ECO:0000313" key="7">
    <source>
        <dbReference type="Proteomes" id="UP001196870"/>
    </source>
</evidence>
<dbReference type="RefSeq" id="WP_211853011.1">
    <property type="nucleotide sequence ID" value="NZ_JAAGBB010000014.1"/>
</dbReference>
<reference evidence="7" key="1">
    <citation type="journal article" date="2021" name="Syst. Appl. Microbiol.">
        <title>Roseomonas hellenica sp. nov., isolated from roots of wild-growing Alkanna tinctoria.</title>
        <authorList>
            <person name="Rat A."/>
            <person name="Naranjo H.D."/>
            <person name="Lebbe L."/>
            <person name="Cnockaert M."/>
            <person name="Krigas N."/>
            <person name="Grigoriadou K."/>
            <person name="Maloupa E."/>
            <person name="Willems A."/>
        </authorList>
    </citation>
    <scope>NUCLEOTIDE SEQUENCE [LARGE SCALE GENOMIC DNA]</scope>
    <source>
        <strain evidence="7">LMG 31523</strain>
    </source>
</reference>
<feature type="chain" id="PRO_5045521244" evidence="4">
    <location>
        <begin position="22"/>
        <end position="528"/>
    </location>
</feature>
<evidence type="ECO:0000256" key="2">
    <source>
        <dbReference type="ARBA" id="ARBA00005695"/>
    </source>
</evidence>
<evidence type="ECO:0000256" key="3">
    <source>
        <dbReference type="ARBA" id="ARBA00022729"/>
    </source>
</evidence>
<dbReference type="Pfam" id="PF00496">
    <property type="entry name" value="SBP_bac_5"/>
    <property type="match status" value="1"/>
</dbReference>
<keyword evidence="7" id="KW-1185">Reference proteome</keyword>
<feature type="domain" description="Solute-binding protein family 5" evidence="5">
    <location>
        <begin position="74"/>
        <end position="445"/>
    </location>
</feature>
<comment type="caution">
    <text evidence="6">The sequence shown here is derived from an EMBL/GenBank/DDBJ whole genome shotgun (WGS) entry which is preliminary data.</text>
</comment>
<dbReference type="PANTHER" id="PTHR30290">
    <property type="entry name" value="PERIPLASMIC BINDING COMPONENT OF ABC TRANSPORTER"/>
    <property type="match status" value="1"/>
</dbReference>
<evidence type="ECO:0000313" key="6">
    <source>
        <dbReference type="EMBL" id="MBR0665343.1"/>
    </source>
</evidence>
<dbReference type="Proteomes" id="UP001196870">
    <property type="component" value="Unassembled WGS sequence"/>
</dbReference>
<comment type="similarity">
    <text evidence="2">Belongs to the bacterial solute-binding protein 5 family.</text>
</comment>
<evidence type="ECO:0000259" key="5">
    <source>
        <dbReference type="Pfam" id="PF00496"/>
    </source>
</evidence>
<dbReference type="PANTHER" id="PTHR30290:SF38">
    <property type="entry name" value="D,D-DIPEPTIDE-BINDING PERIPLASMIC PROTEIN DDPA-RELATED"/>
    <property type="match status" value="1"/>
</dbReference>
<keyword evidence="3 4" id="KW-0732">Signal</keyword>
<dbReference type="EMBL" id="JAAGBB010000014">
    <property type="protein sequence ID" value="MBR0665343.1"/>
    <property type="molecule type" value="Genomic_DNA"/>
</dbReference>
<sequence length="528" mass="58449">MQRRHLLSGAAAAMAVGGRLAAPAIGAETKTLIHVPQASMASLDPVWTTAVVTRNAGAMIWETLYGRDEQLRARPQMVEGHTVEDGGKRWTMRLREGLLFHDGEPVRARDCVASVRRWMKRDPIGQTIEARLDALEAPDDRTLVFRLNKPFSSLPYALAKTQPTPVIMPERLALTSPHTQVAEVIGSGPFRWVANEFVPGSRSVFAKNERYNPRNEPASFCAGGYRVMVDRVEWRFIPDPATSGNALINGEVDWIDQPLPDLLPLLRRSRGVSVEVLDNYGTFGAMRPNSMQGPTANPAIRRVMLAAVDQVACMTAAMGEDRSLFRAPVGFFLPGTPSASDVGMEAVLNRPSLTELKRMLAATGYAGERVVLMHPTDQSFYHAMTSVVAAGLREVGFNLDEQSMDWGTVVQRRTSMEPLERGGWSLFPSGFPAAEYRDPVFASNLRGNGRDAWFGWPDDPQVEAMRTAWMDTTDEAEQQRLDRAIQQRSFETVPFIPLGQYLPPAAFRRNITGLLKGAVPVFWNVSKS</sequence>
<dbReference type="SUPFAM" id="SSF53850">
    <property type="entry name" value="Periplasmic binding protein-like II"/>
    <property type="match status" value="1"/>
</dbReference>
<dbReference type="InterPro" id="IPR000914">
    <property type="entry name" value="SBP_5_dom"/>
</dbReference>